<dbReference type="HOGENOM" id="CLU_022769_0_0_1"/>
<dbReference type="STRING" id="447093.C0NW16"/>
<feature type="transmembrane region" description="Helical" evidence="2">
    <location>
        <begin position="600"/>
        <end position="623"/>
    </location>
</feature>
<proteinExistence type="predicted"/>
<sequence length="653" mass="72148">MASQTQFQLFPQVQPLNKPNGNPFRKGNRRRATKSPVISPILGDDKTSFQTEAVILQIIEDTNKTPLAPSPTVHIVSANSPSLNTELREKAKVVEYPQLSENGKSVPPQPTSPEPIRSGSPVQIEVTTSPPRSPTSPVVSMRSIFPRYDPNVPLSQQQYYPQRSRPNDLPREVISRCDYSQSVASPQSASSRTMRESTQLAAAAKVTSSQQLTRLWEAANGEGPQPELGTFHLRISKTDHLTYTFGSQSATLYTLKTNSMGDVDIQRSHPTKENTKSPIVTMSNTEINRPKGNGFTTVIFPMLAEILARDQALSLSRQHQLAPTDAMEVEEDAVRRAEAQESCILEWNGSHGRYDVLHQALFNDPSDGQENEIQQQGFPIINKRGQTLRLSVSASTTDSAQLDHPPSILVTIPGRDSTKDIPLVALDLETMTLSISAGIISSTIPALYCIDSLVASVLIIAATDQFIRSILGGMSIETAVTKGEFPDPYNVTSSRAPSAAATFQPGFNGQLIATQAEREEAEQEAKLMSQIHSSSKRKKRYSFWKRSSSSSPETKTKVKKSIKKAPVVIEEIDLENYGKYSSGSREGEKLPGITRSVLKLIFWGFKAVIWGLTVALKFIAWFLREILGSGWEEKGEAFLDRSFRVRHNSQWNL</sequence>
<evidence type="ECO:0000256" key="1">
    <source>
        <dbReference type="SAM" id="MobiDB-lite"/>
    </source>
</evidence>
<reference evidence="3" key="1">
    <citation type="submission" date="2009-02" db="EMBL/GenBank/DDBJ databases">
        <title>The Genome Sequence of Ajellomyces capsulatus strain G186AR.</title>
        <authorList>
            <consortium name="The Broad Institute Genome Sequencing Platform"/>
            <person name="Champion M."/>
            <person name="Cuomo C."/>
            <person name="Ma L.-J."/>
            <person name="Henn M.R."/>
            <person name="Sil A."/>
            <person name="Goldman B."/>
            <person name="Young S.K."/>
            <person name="Kodira C.D."/>
            <person name="Zeng Q."/>
            <person name="Koehrsen M."/>
            <person name="Alvarado L."/>
            <person name="Berlin A."/>
            <person name="Borenstein D."/>
            <person name="Chen Z."/>
            <person name="Engels R."/>
            <person name="Freedman E."/>
            <person name="Gellesch M."/>
            <person name="Goldberg J."/>
            <person name="Griggs A."/>
            <person name="Gujja S."/>
            <person name="Heiman D."/>
            <person name="Hepburn T."/>
            <person name="Howarth C."/>
            <person name="Jen D."/>
            <person name="Larson L."/>
            <person name="Lewis B."/>
            <person name="Mehta T."/>
            <person name="Park D."/>
            <person name="Pearson M."/>
            <person name="Roberts A."/>
            <person name="Saif S."/>
            <person name="Shea T."/>
            <person name="Shenoy N."/>
            <person name="Sisk P."/>
            <person name="Stolte C."/>
            <person name="Sykes S."/>
            <person name="Walk T."/>
            <person name="White J."/>
            <person name="Yandava C."/>
            <person name="Klein B."/>
            <person name="McEwen J.G."/>
            <person name="Puccia R."/>
            <person name="Goldman G.H."/>
            <person name="Felipe M.S."/>
            <person name="Nino-Vega G."/>
            <person name="San-Blas G."/>
            <person name="Taylor J."/>
            <person name="Mendoza L."/>
            <person name="Galagan J."/>
            <person name="Nusbaum C."/>
            <person name="Birren B."/>
        </authorList>
    </citation>
    <scope>NUCLEOTIDE SEQUENCE</scope>
    <source>
        <strain evidence="3">G186AR</strain>
    </source>
</reference>
<dbReference type="GeneID" id="69040362"/>
<dbReference type="AlphaFoldDB" id="C0NW16"/>
<organism evidence="3 4">
    <name type="scientific">Ajellomyces capsulatus (strain G186AR / H82 / ATCC MYA-2454 / RMSCC 2432)</name>
    <name type="common">Darling's disease fungus</name>
    <name type="synonym">Histoplasma capsulatum</name>
    <dbReference type="NCBI Taxonomy" id="447093"/>
    <lineage>
        <taxon>Eukaryota</taxon>
        <taxon>Fungi</taxon>
        <taxon>Dikarya</taxon>
        <taxon>Ascomycota</taxon>
        <taxon>Pezizomycotina</taxon>
        <taxon>Eurotiomycetes</taxon>
        <taxon>Eurotiomycetidae</taxon>
        <taxon>Onygenales</taxon>
        <taxon>Ajellomycetaceae</taxon>
        <taxon>Histoplasma</taxon>
    </lineage>
</organism>
<feature type="region of interest" description="Disordered" evidence="1">
    <location>
        <begin position="1"/>
        <end position="33"/>
    </location>
</feature>
<feature type="region of interest" description="Disordered" evidence="1">
    <location>
        <begin position="539"/>
        <end position="558"/>
    </location>
</feature>
<dbReference type="RefSeq" id="XP_045284602.1">
    <property type="nucleotide sequence ID" value="XM_045434395.1"/>
</dbReference>
<feature type="compositionally biased region" description="Polar residues" evidence="1">
    <location>
        <begin position="1"/>
        <end position="20"/>
    </location>
</feature>
<evidence type="ECO:0000256" key="2">
    <source>
        <dbReference type="SAM" id="Phobius"/>
    </source>
</evidence>
<keyword evidence="2" id="KW-0472">Membrane</keyword>
<evidence type="ECO:0000313" key="4">
    <source>
        <dbReference type="Proteomes" id="UP000001631"/>
    </source>
</evidence>
<keyword evidence="2" id="KW-0812">Transmembrane</keyword>
<accession>C0NW16</accession>
<gene>
    <name evidence="3" type="ORF">HCBG_07346</name>
</gene>
<dbReference type="InParanoid" id="C0NW16"/>
<evidence type="ECO:0000313" key="3">
    <source>
        <dbReference type="EMBL" id="EEH04121.1"/>
    </source>
</evidence>
<dbReference type="EMBL" id="GG663374">
    <property type="protein sequence ID" value="EEH04121.1"/>
    <property type="molecule type" value="Genomic_DNA"/>
</dbReference>
<protein>
    <submittedName>
        <fullName evidence="3">Uncharacterized protein</fullName>
    </submittedName>
</protein>
<dbReference type="VEuPathDB" id="FungiDB:I7I50_07752"/>
<feature type="compositionally biased region" description="Low complexity" evidence="1">
    <location>
        <begin position="126"/>
        <end position="140"/>
    </location>
</feature>
<feature type="region of interest" description="Disordered" evidence="1">
    <location>
        <begin position="96"/>
        <end position="140"/>
    </location>
</feature>
<keyword evidence="4" id="KW-1185">Reference proteome</keyword>
<keyword evidence="2" id="KW-1133">Transmembrane helix</keyword>
<dbReference type="Proteomes" id="UP000001631">
    <property type="component" value="Unassembled WGS sequence"/>
</dbReference>
<name>C0NW16_AJECG</name>